<dbReference type="Proteomes" id="UP000283644">
    <property type="component" value="Unassembled WGS sequence"/>
</dbReference>
<accession>A0A417XUM5</accession>
<dbReference type="InterPro" id="IPR055247">
    <property type="entry name" value="InsJ-like_HTH"/>
</dbReference>
<evidence type="ECO:0000313" key="3">
    <source>
        <dbReference type="Proteomes" id="UP000283644"/>
    </source>
</evidence>
<dbReference type="EMBL" id="QXGH01000034">
    <property type="protein sequence ID" value="RHW24214.1"/>
    <property type="molecule type" value="Genomic_DNA"/>
</dbReference>
<protein>
    <submittedName>
        <fullName evidence="2">Helix-turn-helix domain-containing protein</fullName>
    </submittedName>
</protein>
<proteinExistence type="predicted"/>
<dbReference type="Pfam" id="PF13518">
    <property type="entry name" value="HTH_28"/>
    <property type="match status" value="1"/>
</dbReference>
<evidence type="ECO:0000313" key="2">
    <source>
        <dbReference type="EMBL" id="RHW24214.1"/>
    </source>
</evidence>
<gene>
    <name evidence="2" type="ORF">D0Z08_25180</name>
</gene>
<dbReference type="AlphaFoldDB" id="A0A417XUM5"/>
<name>A0A417XUM5_9ACTN</name>
<keyword evidence="3" id="KW-1185">Reference proteome</keyword>
<sequence length="88" mass="9805">MSKRRLVITAVLAGASQSEVARTYNVSQGWISRLVARYKVEGEAAFEPRSRRPHSSPNATAAATVELVLRMRKELTEQGQSLSRFLCK</sequence>
<dbReference type="OrthoDB" id="52928at2"/>
<dbReference type="RefSeq" id="WP_118928041.1">
    <property type="nucleotide sequence ID" value="NZ_QXGH01000034.1"/>
</dbReference>
<dbReference type="InterPro" id="IPR009057">
    <property type="entry name" value="Homeodomain-like_sf"/>
</dbReference>
<organism evidence="2 3">
    <name type="scientific">Nocardioides immobilis</name>
    <dbReference type="NCBI Taxonomy" id="2049295"/>
    <lineage>
        <taxon>Bacteria</taxon>
        <taxon>Bacillati</taxon>
        <taxon>Actinomycetota</taxon>
        <taxon>Actinomycetes</taxon>
        <taxon>Propionibacteriales</taxon>
        <taxon>Nocardioidaceae</taxon>
        <taxon>Nocardioides</taxon>
    </lineage>
</organism>
<feature type="domain" description="Insertion element IS150 protein InsJ-like helix-turn-helix" evidence="1">
    <location>
        <begin position="3"/>
        <end position="54"/>
    </location>
</feature>
<dbReference type="SUPFAM" id="SSF46689">
    <property type="entry name" value="Homeodomain-like"/>
    <property type="match status" value="1"/>
</dbReference>
<reference evidence="2 3" key="1">
    <citation type="submission" date="2018-09" db="EMBL/GenBank/DDBJ databases">
        <title>Genome sequencing of Nocardioides immobilis CCTCC AB 2017083 for comparison to Nocardioides silvaticus.</title>
        <authorList>
            <person name="Li C."/>
            <person name="Wang G."/>
        </authorList>
    </citation>
    <scope>NUCLEOTIDE SEQUENCE [LARGE SCALE GENOMIC DNA]</scope>
    <source>
        <strain evidence="2 3">CCTCC AB 2017083</strain>
    </source>
</reference>
<comment type="caution">
    <text evidence="2">The sequence shown here is derived from an EMBL/GenBank/DDBJ whole genome shotgun (WGS) entry which is preliminary data.</text>
</comment>
<evidence type="ECO:0000259" key="1">
    <source>
        <dbReference type="Pfam" id="PF13518"/>
    </source>
</evidence>